<feature type="compositionally biased region" description="Polar residues" evidence="6">
    <location>
        <begin position="21"/>
        <end position="31"/>
    </location>
</feature>
<feature type="transmembrane region" description="Helical" evidence="7">
    <location>
        <begin position="305"/>
        <end position="323"/>
    </location>
</feature>
<protein>
    <submittedName>
        <fullName evidence="8">Glycerol transporter</fullName>
    </submittedName>
</protein>
<feature type="transmembrane region" description="Helical" evidence="7">
    <location>
        <begin position="446"/>
        <end position="472"/>
    </location>
</feature>
<dbReference type="EMBL" id="ML210379">
    <property type="protein sequence ID" value="TFK18771.1"/>
    <property type="molecule type" value="Genomic_DNA"/>
</dbReference>
<evidence type="ECO:0000313" key="8">
    <source>
        <dbReference type="EMBL" id="TFK18771.1"/>
    </source>
</evidence>
<dbReference type="Pfam" id="PF03062">
    <property type="entry name" value="MBOAT"/>
    <property type="match status" value="1"/>
</dbReference>
<name>A0A5C3KFE5_COPMA</name>
<dbReference type="GO" id="GO:0005783">
    <property type="term" value="C:endoplasmic reticulum"/>
    <property type="evidence" value="ECO:0007669"/>
    <property type="project" value="TreeGrafter"/>
</dbReference>
<dbReference type="Proteomes" id="UP000307440">
    <property type="component" value="Unassembled WGS sequence"/>
</dbReference>
<evidence type="ECO:0000256" key="6">
    <source>
        <dbReference type="SAM" id="MobiDB-lite"/>
    </source>
</evidence>
<evidence type="ECO:0000256" key="1">
    <source>
        <dbReference type="ARBA" id="ARBA00004141"/>
    </source>
</evidence>
<dbReference type="OrthoDB" id="420606at2759"/>
<feature type="region of interest" description="Disordered" evidence="6">
    <location>
        <begin position="1"/>
        <end position="31"/>
    </location>
</feature>
<feature type="transmembrane region" description="Helical" evidence="7">
    <location>
        <begin position="379"/>
        <end position="398"/>
    </location>
</feature>
<evidence type="ECO:0000256" key="4">
    <source>
        <dbReference type="ARBA" id="ARBA00022989"/>
    </source>
</evidence>
<evidence type="ECO:0000256" key="7">
    <source>
        <dbReference type="SAM" id="Phobius"/>
    </source>
</evidence>
<feature type="transmembrane region" description="Helical" evidence="7">
    <location>
        <begin position="169"/>
        <end position="196"/>
    </location>
</feature>
<dbReference type="GO" id="GO:0016020">
    <property type="term" value="C:membrane"/>
    <property type="evidence" value="ECO:0007669"/>
    <property type="project" value="UniProtKB-SubCell"/>
</dbReference>
<accession>A0A5C3KFE5</accession>
<feature type="transmembrane region" description="Helical" evidence="7">
    <location>
        <begin position="478"/>
        <end position="500"/>
    </location>
</feature>
<feature type="transmembrane region" description="Helical" evidence="7">
    <location>
        <begin position="208"/>
        <end position="227"/>
    </location>
</feature>
<feature type="transmembrane region" description="Helical" evidence="7">
    <location>
        <begin position="512"/>
        <end position="535"/>
    </location>
</feature>
<dbReference type="GO" id="GO:0006506">
    <property type="term" value="P:GPI anchor biosynthetic process"/>
    <property type="evidence" value="ECO:0007669"/>
    <property type="project" value="TreeGrafter"/>
</dbReference>
<feature type="transmembrane region" description="Helical" evidence="7">
    <location>
        <begin position="132"/>
        <end position="149"/>
    </location>
</feature>
<dbReference type="InterPro" id="IPR051085">
    <property type="entry name" value="MB_O-acyltransferase"/>
</dbReference>
<keyword evidence="4 7" id="KW-1133">Transmembrane helix</keyword>
<keyword evidence="5 7" id="KW-0472">Membrane</keyword>
<keyword evidence="9" id="KW-1185">Reference proteome</keyword>
<dbReference type="STRING" id="230819.A0A5C3KFE5"/>
<dbReference type="AlphaFoldDB" id="A0A5C3KFE5"/>
<evidence type="ECO:0000313" key="9">
    <source>
        <dbReference type="Proteomes" id="UP000307440"/>
    </source>
</evidence>
<evidence type="ECO:0000256" key="5">
    <source>
        <dbReference type="ARBA" id="ARBA00023136"/>
    </source>
</evidence>
<organism evidence="8 9">
    <name type="scientific">Coprinopsis marcescibilis</name>
    <name type="common">Agaric fungus</name>
    <name type="synonym">Psathyrella marcescibilis</name>
    <dbReference type="NCBI Taxonomy" id="230819"/>
    <lineage>
        <taxon>Eukaryota</taxon>
        <taxon>Fungi</taxon>
        <taxon>Dikarya</taxon>
        <taxon>Basidiomycota</taxon>
        <taxon>Agaricomycotina</taxon>
        <taxon>Agaricomycetes</taxon>
        <taxon>Agaricomycetidae</taxon>
        <taxon>Agaricales</taxon>
        <taxon>Agaricineae</taxon>
        <taxon>Psathyrellaceae</taxon>
        <taxon>Coprinopsis</taxon>
    </lineage>
</organism>
<keyword evidence="3 7" id="KW-0812">Transmembrane</keyword>
<feature type="transmembrane region" description="Helical" evidence="7">
    <location>
        <begin position="547"/>
        <end position="572"/>
    </location>
</feature>
<comment type="similarity">
    <text evidence="2">Belongs to the membrane-bound acyltransferase family.</text>
</comment>
<feature type="transmembrane region" description="Helical" evidence="7">
    <location>
        <begin position="344"/>
        <end position="367"/>
    </location>
</feature>
<reference evidence="8 9" key="1">
    <citation type="journal article" date="2019" name="Nat. Ecol. Evol.">
        <title>Megaphylogeny resolves global patterns of mushroom evolution.</title>
        <authorList>
            <person name="Varga T."/>
            <person name="Krizsan K."/>
            <person name="Foldi C."/>
            <person name="Dima B."/>
            <person name="Sanchez-Garcia M."/>
            <person name="Sanchez-Ramirez S."/>
            <person name="Szollosi G.J."/>
            <person name="Szarkandi J.G."/>
            <person name="Papp V."/>
            <person name="Albert L."/>
            <person name="Andreopoulos W."/>
            <person name="Angelini C."/>
            <person name="Antonin V."/>
            <person name="Barry K.W."/>
            <person name="Bougher N.L."/>
            <person name="Buchanan P."/>
            <person name="Buyck B."/>
            <person name="Bense V."/>
            <person name="Catcheside P."/>
            <person name="Chovatia M."/>
            <person name="Cooper J."/>
            <person name="Damon W."/>
            <person name="Desjardin D."/>
            <person name="Finy P."/>
            <person name="Geml J."/>
            <person name="Haridas S."/>
            <person name="Hughes K."/>
            <person name="Justo A."/>
            <person name="Karasinski D."/>
            <person name="Kautmanova I."/>
            <person name="Kiss B."/>
            <person name="Kocsube S."/>
            <person name="Kotiranta H."/>
            <person name="LaButti K.M."/>
            <person name="Lechner B.E."/>
            <person name="Liimatainen K."/>
            <person name="Lipzen A."/>
            <person name="Lukacs Z."/>
            <person name="Mihaltcheva S."/>
            <person name="Morgado L.N."/>
            <person name="Niskanen T."/>
            <person name="Noordeloos M.E."/>
            <person name="Ohm R.A."/>
            <person name="Ortiz-Santana B."/>
            <person name="Ovrebo C."/>
            <person name="Racz N."/>
            <person name="Riley R."/>
            <person name="Savchenko A."/>
            <person name="Shiryaev A."/>
            <person name="Soop K."/>
            <person name="Spirin V."/>
            <person name="Szebenyi C."/>
            <person name="Tomsovsky M."/>
            <person name="Tulloss R.E."/>
            <person name="Uehling J."/>
            <person name="Grigoriev I.V."/>
            <person name="Vagvolgyi C."/>
            <person name="Papp T."/>
            <person name="Martin F.M."/>
            <person name="Miettinen O."/>
            <person name="Hibbett D.S."/>
            <person name="Nagy L.G."/>
        </authorList>
    </citation>
    <scope>NUCLEOTIDE SEQUENCE [LARGE SCALE GENOMIC DNA]</scope>
    <source>
        <strain evidence="8 9">CBS 121175</strain>
    </source>
</reference>
<comment type="subcellular location">
    <subcellularLocation>
        <location evidence="1">Membrane</location>
        <topology evidence="1">Multi-pass membrane protein</topology>
    </subcellularLocation>
</comment>
<evidence type="ECO:0000256" key="2">
    <source>
        <dbReference type="ARBA" id="ARBA00010323"/>
    </source>
</evidence>
<sequence>MTGGDTDTELPTYSPKPANMTGATAATPNPQFSRKRAMRITDLTVDVPSGEKPLTSSNKDVPVPSRWSTLEFKFYYFVVGTVLPVMIWIPIALSSSSHPNYGHYAHRLRDGWMFGRKFDNSDIQYRSFRGNLIPLALASLLMMGFKAGLKRIRGATTNGFMPLIPYNVAFSILAIIALHGTSTLKLLGILSINFLIAKHSGSSKLGPILTWIFCGIVLFSSELYHGYSFGSILPSLRFLDSYPGIYPRWHIIFNITMLRLVSFNTDYYWALQHKERAQPSDEAYPNEKQRQDISHPYALYSFLNYLAYALYPPLYIAGPIMTFNDFMWQHRRPIKFQPGSTLKYLFRFIICFLTMEFILHFMYVVAIKEEKAWQGATPAQISMVGFWNLIVVWLKLLIPWRFFRLWAMMDGILAPENMIRCMANNYSVSGFWRSWHRSYNLWLIRYIYVPLGGSKNVIFNTLLVFSFVALWHDLQFRLLAWGWLISVFIIPELLAAHLLPKSKFGKKSWYRHVCAVGAVFNILMLMAANLVGFVVGADGINFLLSQLFGTAVGVAFLLFSCFCIFVTVQIMFEYREEELRHGIYRRC</sequence>
<evidence type="ECO:0000256" key="3">
    <source>
        <dbReference type="ARBA" id="ARBA00022692"/>
    </source>
</evidence>
<dbReference type="PANTHER" id="PTHR13285">
    <property type="entry name" value="ACYLTRANSFERASE"/>
    <property type="match status" value="1"/>
</dbReference>
<dbReference type="InterPro" id="IPR004299">
    <property type="entry name" value="MBOAT_fam"/>
</dbReference>
<dbReference type="GO" id="GO:0008374">
    <property type="term" value="F:O-acyltransferase activity"/>
    <property type="evidence" value="ECO:0007669"/>
    <property type="project" value="TreeGrafter"/>
</dbReference>
<feature type="transmembrane region" description="Helical" evidence="7">
    <location>
        <begin position="74"/>
        <end position="93"/>
    </location>
</feature>
<proteinExistence type="inferred from homology"/>
<gene>
    <name evidence="8" type="ORF">FA15DRAFT_760464</name>
</gene>
<dbReference type="PANTHER" id="PTHR13285:SF18">
    <property type="entry name" value="PROTEIN-CYSTEINE N-PALMITOYLTRANSFERASE RASP"/>
    <property type="match status" value="1"/>
</dbReference>